<name>A0A5M3W1T3_9ACTN</name>
<proteinExistence type="predicted"/>
<keyword evidence="3" id="KW-1185">Reference proteome</keyword>
<sequence>MIIVAGKLYVDPGAREAYLAGCQLLVEEARRTPGCLDFAMAADALEPGRINVFERWDSDEALEKFRGDGPDPGQLAEIRGAEVARYRISAVEDA</sequence>
<keyword evidence="2" id="KW-0503">Monooxygenase</keyword>
<feature type="domain" description="ABM" evidence="1">
    <location>
        <begin position="2"/>
        <end position="91"/>
    </location>
</feature>
<evidence type="ECO:0000313" key="2">
    <source>
        <dbReference type="EMBL" id="GES02676.1"/>
    </source>
</evidence>
<dbReference type="AlphaFoldDB" id="A0A5M3W1T3"/>
<dbReference type="InterPro" id="IPR011008">
    <property type="entry name" value="Dimeric_a/b-barrel"/>
</dbReference>
<comment type="caution">
    <text evidence="2">The sequence shown here is derived from an EMBL/GenBank/DDBJ whole genome shotgun (WGS) entry which is preliminary data.</text>
</comment>
<dbReference type="PROSITE" id="PS51725">
    <property type="entry name" value="ABM"/>
    <property type="match status" value="1"/>
</dbReference>
<dbReference type="RefSeq" id="WP_155338882.1">
    <property type="nucleotide sequence ID" value="NZ_BAAABN010000019.1"/>
</dbReference>
<dbReference type="Proteomes" id="UP000334990">
    <property type="component" value="Unassembled WGS sequence"/>
</dbReference>
<evidence type="ECO:0000313" key="3">
    <source>
        <dbReference type="Proteomes" id="UP000334990"/>
    </source>
</evidence>
<dbReference type="Pfam" id="PF03992">
    <property type="entry name" value="ABM"/>
    <property type="match status" value="1"/>
</dbReference>
<keyword evidence="2" id="KW-0560">Oxidoreductase</keyword>
<organism evidence="2 3">
    <name type="scientific">Acrocarpospora corrugata</name>
    <dbReference type="NCBI Taxonomy" id="35763"/>
    <lineage>
        <taxon>Bacteria</taxon>
        <taxon>Bacillati</taxon>
        <taxon>Actinomycetota</taxon>
        <taxon>Actinomycetes</taxon>
        <taxon>Streptosporangiales</taxon>
        <taxon>Streptosporangiaceae</taxon>
        <taxon>Acrocarpospora</taxon>
    </lineage>
</organism>
<dbReference type="InterPro" id="IPR007138">
    <property type="entry name" value="ABM_dom"/>
</dbReference>
<evidence type="ECO:0000259" key="1">
    <source>
        <dbReference type="PROSITE" id="PS51725"/>
    </source>
</evidence>
<dbReference type="OrthoDB" id="287932at2"/>
<gene>
    <name evidence="2" type="ORF">Acor_47420</name>
</gene>
<protein>
    <submittedName>
        <fullName evidence="2">Antibiotic biosynthesis monooxygenase</fullName>
    </submittedName>
</protein>
<dbReference type="EMBL" id="BLAD01000060">
    <property type="protein sequence ID" value="GES02676.1"/>
    <property type="molecule type" value="Genomic_DNA"/>
</dbReference>
<dbReference type="GO" id="GO:0004497">
    <property type="term" value="F:monooxygenase activity"/>
    <property type="evidence" value="ECO:0007669"/>
    <property type="project" value="UniProtKB-KW"/>
</dbReference>
<dbReference type="Gene3D" id="3.30.70.100">
    <property type="match status" value="1"/>
</dbReference>
<reference evidence="2 3" key="1">
    <citation type="submission" date="2019-10" db="EMBL/GenBank/DDBJ databases">
        <title>Whole genome shotgun sequence of Acrocarpospora corrugata NBRC 13972.</title>
        <authorList>
            <person name="Ichikawa N."/>
            <person name="Kimura A."/>
            <person name="Kitahashi Y."/>
            <person name="Komaki H."/>
            <person name="Oguchi A."/>
        </authorList>
    </citation>
    <scope>NUCLEOTIDE SEQUENCE [LARGE SCALE GENOMIC DNA]</scope>
    <source>
        <strain evidence="2 3">NBRC 13972</strain>
    </source>
</reference>
<dbReference type="SUPFAM" id="SSF54909">
    <property type="entry name" value="Dimeric alpha+beta barrel"/>
    <property type="match status" value="1"/>
</dbReference>
<accession>A0A5M3W1T3</accession>